<keyword evidence="2" id="KW-1185">Reference proteome</keyword>
<name>A0A0N0NLZ4_9EURO</name>
<dbReference type="EMBL" id="LFJN01000014">
    <property type="protein sequence ID" value="KPI39609.1"/>
    <property type="molecule type" value="Genomic_DNA"/>
</dbReference>
<dbReference type="OrthoDB" id="1689567at2759"/>
<sequence>MDTSSGRYDVCALLDNRTGVLWEIGGQRSTHLESNIRLAIRSGSQAETSEADFQRAIFASLPQRHGSIIQPERVSHTADASSTVIQLPQVMDDWKADSDTGTTESDGSDMRILPDRLLTESPEPQLGPAATEHLLPIQVRPAATYHDLGTPDDPPRSVAVCPQRKCAAFGCRAGIELHWTDALTGRGLNRWFPLAAASDHLYFLPQSTQNDSLRRLRLISSAKAPPATLVPRSLSLPPKLFRRKGTHDRGRRQSLTRLFFGNLPFPASAVLPQNWQSEAPNDDDHEEDERRGVLRAVDCDHYQAVPISDGDHVLYTDPEIGPLCLGSDAPVGAPTKLNRKVVFLSPHSSDEVLQYTRNPSYTAAAETRWGLRVVAAYQAGSVVLWSVPSDVYLRLKQLRSSTDVWDETSGVLAQSDLAMDNVLATHPNSMTEDEMGNEAALQGPADECLEVPLLWRGWRLLALWEILWMTWLSMRIMGVLECGCSVGVG</sequence>
<evidence type="ECO:0000313" key="1">
    <source>
        <dbReference type="EMBL" id="KPI39609.1"/>
    </source>
</evidence>
<accession>A0A0N0NLZ4</accession>
<evidence type="ECO:0000313" key="2">
    <source>
        <dbReference type="Proteomes" id="UP000038010"/>
    </source>
</evidence>
<dbReference type="AlphaFoldDB" id="A0A0N0NLZ4"/>
<protein>
    <submittedName>
        <fullName evidence="1">Uncharacterized protein</fullName>
    </submittedName>
</protein>
<reference evidence="1 2" key="1">
    <citation type="submission" date="2015-06" db="EMBL/GenBank/DDBJ databases">
        <title>Draft genome of the ant-associated black yeast Phialophora attae CBS 131958.</title>
        <authorList>
            <person name="Moreno L.F."/>
            <person name="Stielow B.J."/>
            <person name="de Hoog S."/>
            <person name="Vicente V.A."/>
            <person name="Weiss V.A."/>
            <person name="de Vries M."/>
            <person name="Cruz L.M."/>
            <person name="Souza E.M."/>
        </authorList>
    </citation>
    <scope>NUCLEOTIDE SEQUENCE [LARGE SCALE GENOMIC DNA]</scope>
    <source>
        <strain evidence="1 2">CBS 131958</strain>
    </source>
</reference>
<gene>
    <name evidence="1" type="ORF">AB675_3379</name>
</gene>
<dbReference type="Proteomes" id="UP000038010">
    <property type="component" value="Unassembled WGS sequence"/>
</dbReference>
<proteinExistence type="predicted"/>
<comment type="caution">
    <text evidence="1">The sequence shown here is derived from an EMBL/GenBank/DDBJ whole genome shotgun (WGS) entry which is preliminary data.</text>
</comment>
<dbReference type="GeneID" id="28735305"/>
<dbReference type="RefSeq" id="XP_017999572.1">
    <property type="nucleotide sequence ID" value="XM_018143425.1"/>
</dbReference>
<organism evidence="1 2">
    <name type="scientific">Cyphellophora attinorum</name>
    <dbReference type="NCBI Taxonomy" id="1664694"/>
    <lineage>
        <taxon>Eukaryota</taxon>
        <taxon>Fungi</taxon>
        <taxon>Dikarya</taxon>
        <taxon>Ascomycota</taxon>
        <taxon>Pezizomycotina</taxon>
        <taxon>Eurotiomycetes</taxon>
        <taxon>Chaetothyriomycetidae</taxon>
        <taxon>Chaetothyriales</taxon>
        <taxon>Cyphellophoraceae</taxon>
        <taxon>Cyphellophora</taxon>
    </lineage>
</organism>
<dbReference type="VEuPathDB" id="FungiDB:AB675_3379"/>